<name>A0A6M3XVL4_9ZZZZ</name>
<proteinExistence type="predicted"/>
<keyword evidence="2" id="KW-1015">Disulfide bond</keyword>
<keyword evidence="1" id="KW-0732">Signal</keyword>
<feature type="domain" description="LamG-like jellyroll fold" evidence="3">
    <location>
        <begin position="55"/>
        <end position="187"/>
    </location>
</feature>
<dbReference type="PANTHER" id="PTHR42535:SF2">
    <property type="entry name" value="CHROMOSOME UNDETERMINED SCAFFOLD_146, WHOLE GENOME SHOTGUN SEQUENCE"/>
    <property type="match status" value="1"/>
</dbReference>
<evidence type="ECO:0000313" key="4">
    <source>
        <dbReference type="EMBL" id="QJI01238.1"/>
    </source>
</evidence>
<dbReference type="SUPFAM" id="SSF49899">
    <property type="entry name" value="Concanavalin A-like lectins/glucanases"/>
    <property type="match status" value="1"/>
</dbReference>
<dbReference type="Pfam" id="PF13385">
    <property type="entry name" value="Laminin_G_3"/>
    <property type="match status" value="1"/>
</dbReference>
<dbReference type="SMART" id="SM00560">
    <property type="entry name" value="LamGL"/>
    <property type="match status" value="1"/>
</dbReference>
<reference evidence="4" key="1">
    <citation type="submission" date="2020-03" db="EMBL/GenBank/DDBJ databases">
        <title>The deep terrestrial virosphere.</title>
        <authorList>
            <person name="Holmfeldt K."/>
            <person name="Nilsson E."/>
            <person name="Simone D."/>
            <person name="Lopez-Fernandez M."/>
            <person name="Wu X."/>
            <person name="de Brujin I."/>
            <person name="Lundin D."/>
            <person name="Andersson A."/>
            <person name="Bertilsson S."/>
            <person name="Dopson M."/>
        </authorList>
    </citation>
    <scope>NUCLEOTIDE SEQUENCE</scope>
    <source>
        <strain evidence="4">TM448B02367</strain>
    </source>
</reference>
<evidence type="ECO:0000256" key="2">
    <source>
        <dbReference type="ARBA" id="ARBA00023157"/>
    </source>
</evidence>
<sequence length="198" mass="21753">MDEGSGHPKDFSSYKNHGTNYGASWVDGKYGKALSFDGVDDYVNVSDSDSLDLTTAITLSLWINPNSSAVWKRILDKESAAVPHVYMLCFADSAGKLRARIAGGALDSIGSVPFGSWSHVAVTFDYDADHIIRLYINGVEDNSLDWPSLMQTNVQDLLIGQYTGGSGYNFDGLKDEVRIFNRALSQAEIQRIMNMRGI</sequence>
<dbReference type="AlphaFoldDB" id="A0A6M3XVL4"/>
<dbReference type="PANTHER" id="PTHR42535">
    <property type="entry name" value="OOKINETE PROTEIN, PUTATIVE-RELATED"/>
    <property type="match status" value="1"/>
</dbReference>
<dbReference type="InterPro" id="IPR013320">
    <property type="entry name" value="ConA-like_dom_sf"/>
</dbReference>
<organism evidence="4">
    <name type="scientific">viral metagenome</name>
    <dbReference type="NCBI Taxonomy" id="1070528"/>
    <lineage>
        <taxon>unclassified sequences</taxon>
        <taxon>metagenomes</taxon>
        <taxon>organismal metagenomes</taxon>
    </lineage>
</organism>
<protein>
    <submittedName>
        <fullName evidence="4">Putative baseplate wedge initiator</fullName>
    </submittedName>
</protein>
<gene>
    <name evidence="4" type="ORF">TM448B02367_0009</name>
</gene>
<evidence type="ECO:0000256" key="1">
    <source>
        <dbReference type="ARBA" id="ARBA00022729"/>
    </source>
</evidence>
<dbReference type="EMBL" id="MT144908">
    <property type="protein sequence ID" value="QJI01238.1"/>
    <property type="molecule type" value="Genomic_DNA"/>
</dbReference>
<accession>A0A6M3XVL4</accession>
<dbReference type="Gene3D" id="2.60.120.200">
    <property type="match status" value="1"/>
</dbReference>
<dbReference type="InterPro" id="IPR006558">
    <property type="entry name" value="LamG-like"/>
</dbReference>
<evidence type="ECO:0000259" key="3">
    <source>
        <dbReference type="SMART" id="SM00560"/>
    </source>
</evidence>